<proteinExistence type="predicted"/>
<dbReference type="EMBL" id="UOET01000145">
    <property type="protein sequence ID" value="VAW27672.1"/>
    <property type="molecule type" value="Genomic_DNA"/>
</dbReference>
<gene>
    <name evidence="1" type="ORF">MNBD_BACTEROID07-40</name>
</gene>
<organism evidence="1">
    <name type="scientific">hydrothermal vent metagenome</name>
    <dbReference type="NCBI Taxonomy" id="652676"/>
    <lineage>
        <taxon>unclassified sequences</taxon>
        <taxon>metagenomes</taxon>
        <taxon>ecological metagenomes</taxon>
    </lineage>
</organism>
<dbReference type="Gene3D" id="3.30.2130.10">
    <property type="entry name" value="VC0802-like"/>
    <property type="match status" value="1"/>
</dbReference>
<sequence length="220" mass="25298">MRTIGETVKQLIRETPFLEEALDEGLINISSLSRRLKPQVEKELHKEVQPGAIVMAIKRYDPGYNYKIKFGIKQFVSSLGDLIVQSGLMHYTYENSNTLAGKHRELISRISGDQIYYSVSRGIFETTVVVSNSTTKLVEEIFAQEKLIFQKYSLSSITLRLPKKRDETTGFFYYILKNLALENINIEELISTTNEFTILVREDDIDRAFSILMRLKKSEG</sequence>
<reference evidence="1" key="1">
    <citation type="submission" date="2018-06" db="EMBL/GenBank/DDBJ databases">
        <authorList>
            <person name="Zhirakovskaya E."/>
        </authorList>
    </citation>
    <scope>NUCLEOTIDE SEQUENCE</scope>
</reference>
<evidence type="ECO:0000313" key="1">
    <source>
        <dbReference type="EMBL" id="VAW27672.1"/>
    </source>
</evidence>
<protein>
    <recommendedName>
        <fullName evidence="2">Aspartate kinase</fullName>
    </recommendedName>
</protein>
<name>A0A3B0UMP3_9ZZZZ</name>
<accession>A0A3B0UMP3</accession>
<evidence type="ECO:0008006" key="2">
    <source>
        <dbReference type="Google" id="ProtNLM"/>
    </source>
</evidence>
<dbReference type="AlphaFoldDB" id="A0A3B0UMP3"/>